<feature type="compositionally biased region" description="Low complexity" evidence="1">
    <location>
        <begin position="241"/>
        <end position="270"/>
    </location>
</feature>
<dbReference type="RefSeq" id="XP_064687856.1">
    <property type="nucleotide sequence ID" value="XM_064832301.1"/>
</dbReference>
<feature type="region of interest" description="Disordered" evidence="1">
    <location>
        <begin position="237"/>
        <end position="327"/>
    </location>
</feature>
<protein>
    <submittedName>
        <fullName evidence="2">Uncharacterized protein</fullName>
    </submittedName>
</protein>
<keyword evidence="3" id="KW-1185">Reference proteome</keyword>
<name>A0AAN7DTB2_9FUNG</name>
<feature type="compositionally biased region" description="Low complexity" evidence="1">
    <location>
        <begin position="300"/>
        <end position="310"/>
    </location>
</feature>
<feature type="region of interest" description="Disordered" evidence="1">
    <location>
        <begin position="36"/>
        <end position="171"/>
    </location>
</feature>
<feature type="compositionally biased region" description="Polar residues" evidence="1">
    <location>
        <begin position="74"/>
        <end position="87"/>
    </location>
</feature>
<evidence type="ECO:0000313" key="3">
    <source>
        <dbReference type="Proteomes" id="UP001304243"/>
    </source>
</evidence>
<evidence type="ECO:0000256" key="1">
    <source>
        <dbReference type="SAM" id="MobiDB-lite"/>
    </source>
</evidence>
<organism evidence="2 3">
    <name type="scientific">Mucor velutinosus</name>
    <dbReference type="NCBI Taxonomy" id="708070"/>
    <lineage>
        <taxon>Eukaryota</taxon>
        <taxon>Fungi</taxon>
        <taxon>Fungi incertae sedis</taxon>
        <taxon>Mucoromycota</taxon>
        <taxon>Mucoromycotina</taxon>
        <taxon>Mucoromycetes</taxon>
        <taxon>Mucorales</taxon>
        <taxon>Mucorineae</taxon>
        <taxon>Mucoraceae</taxon>
        <taxon>Mucor</taxon>
    </lineage>
</organism>
<feature type="compositionally biased region" description="Pro residues" evidence="1">
    <location>
        <begin position="122"/>
        <end position="132"/>
    </location>
</feature>
<evidence type="ECO:0000313" key="2">
    <source>
        <dbReference type="EMBL" id="KAK4521190.1"/>
    </source>
</evidence>
<dbReference type="EMBL" id="JASEJX010000006">
    <property type="protein sequence ID" value="KAK4521190.1"/>
    <property type="molecule type" value="Genomic_DNA"/>
</dbReference>
<dbReference type="Proteomes" id="UP001304243">
    <property type="component" value="Unassembled WGS sequence"/>
</dbReference>
<gene>
    <name evidence="2" type="ORF">ATC70_013135</name>
</gene>
<sequence>MSKVTILIDSDDDDDVVEILEYAPSIKPSLPVKKVSREAVLSQDNQQRVSKRPPPTLKKLPNVTNTKPAPKHQPPSSSKAQAITSCSLKDLASKKQSLPPSPEVKTLPKSILPSKPTASSPRPAPPPPPPLSPSKAKVHSKPKTPAPAPASPKRPGTSKIHHNNLPNAIPAPVVIYSPETRPSENSVPLNSINKLFQRDARTVTLTKAAKRPCSGLSKSPSAIDISKKCETDKELAAIFASSSPEPTSSTSAPSSTSTTPTSSQTMRSSPAAMEKRHVVSSSPPRKMHGGSRCSQEPRQSSLFSPNSLNSPPAPTLKRPISSPQNSSLFSRPAFIKKKVIYGIDDEDGEEEDLELYINHVSSRRKLFSDELKEAERREMGNKQCPLCYMMFPKQEIMDHSFECDGKPTDKGLKKRTIGTAIALNAAERKRKNAGVLDTGPTNYYADSDGALALDGSGFGSEVTGLSWESAGQTRFA</sequence>
<proteinExistence type="predicted"/>
<comment type="caution">
    <text evidence="2">The sequence shown here is derived from an EMBL/GenBank/DDBJ whole genome shotgun (WGS) entry which is preliminary data.</text>
</comment>
<dbReference type="AlphaFoldDB" id="A0AAN7DTB2"/>
<dbReference type="GeneID" id="89956821"/>
<reference evidence="2 3" key="1">
    <citation type="submission" date="2022-11" db="EMBL/GenBank/DDBJ databases">
        <title>Mucor velutinosus strain NIH1002 WGS.</title>
        <authorList>
            <person name="Subramanian P."/>
            <person name="Mullikin J.C."/>
            <person name="Segre J.A."/>
            <person name="Zelazny A.M."/>
        </authorList>
    </citation>
    <scope>NUCLEOTIDE SEQUENCE [LARGE SCALE GENOMIC DNA]</scope>
    <source>
        <strain evidence="2 3">NIH1002</strain>
    </source>
</reference>
<accession>A0AAN7DTB2</accession>